<dbReference type="EMBL" id="VJOM01000004">
    <property type="protein sequence ID" value="TSE33338.1"/>
    <property type="molecule type" value="Genomic_DNA"/>
</dbReference>
<evidence type="ECO:0000256" key="2">
    <source>
        <dbReference type="ARBA" id="ARBA00022490"/>
    </source>
</evidence>
<gene>
    <name evidence="6" type="ORF">Ttaiw_00591</name>
</gene>
<dbReference type="Proteomes" id="UP000317763">
    <property type="component" value="Unassembled WGS sequence"/>
</dbReference>
<proteinExistence type="predicted"/>
<dbReference type="AlphaFoldDB" id="A0A554XC01"/>
<name>A0A554XC01_9BURK</name>
<keyword evidence="6" id="KW-0966">Cell projection</keyword>
<organism evidence="6 7">
    <name type="scientific">Tepidimonas taiwanensis</name>
    <dbReference type="NCBI Taxonomy" id="307486"/>
    <lineage>
        <taxon>Bacteria</taxon>
        <taxon>Pseudomonadati</taxon>
        <taxon>Pseudomonadota</taxon>
        <taxon>Betaproteobacteria</taxon>
        <taxon>Burkholderiales</taxon>
        <taxon>Tepidimonas</taxon>
    </lineage>
</organism>
<dbReference type="Gene3D" id="1.20.58.380">
    <property type="entry name" value="Flagellar protein flit"/>
    <property type="match status" value="1"/>
</dbReference>
<evidence type="ECO:0000313" key="6">
    <source>
        <dbReference type="EMBL" id="TSE33338.1"/>
    </source>
</evidence>
<reference evidence="6 7" key="1">
    <citation type="submission" date="2019-07" db="EMBL/GenBank/DDBJ databases">
        <title>Tepidimonas taiwanensis I1-1 draft genome.</title>
        <authorList>
            <person name="Da Costa M.S."/>
            <person name="Froufe H.J.C."/>
            <person name="Egas C."/>
            <person name="Albuquerque L."/>
        </authorList>
    </citation>
    <scope>NUCLEOTIDE SEQUENCE [LARGE SCALE GENOMIC DNA]</scope>
    <source>
        <strain evidence="6 7">I1-1</strain>
    </source>
</reference>
<comment type="subcellular location">
    <subcellularLocation>
        <location evidence="1">Cytoplasm</location>
        <location evidence="1">Cytosol</location>
    </subcellularLocation>
</comment>
<keyword evidence="2" id="KW-0963">Cytoplasm</keyword>
<keyword evidence="6" id="KW-0969">Cilium</keyword>
<keyword evidence="4" id="KW-0143">Chaperone</keyword>
<evidence type="ECO:0000313" key="7">
    <source>
        <dbReference type="Proteomes" id="UP000317763"/>
    </source>
</evidence>
<dbReference type="InterPro" id="IPR008622">
    <property type="entry name" value="FliT"/>
</dbReference>
<keyword evidence="6" id="KW-0282">Flagellum</keyword>
<evidence type="ECO:0000256" key="3">
    <source>
        <dbReference type="ARBA" id="ARBA00022795"/>
    </source>
</evidence>
<dbReference type="Pfam" id="PF05400">
    <property type="entry name" value="FliT"/>
    <property type="match status" value="1"/>
</dbReference>
<evidence type="ECO:0000256" key="4">
    <source>
        <dbReference type="ARBA" id="ARBA00023186"/>
    </source>
</evidence>
<protein>
    <recommendedName>
        <fullName evidence="5">Flagellar protein FliT</fullName>
    </recommendedName>
</protein>
<dbReference type="GO" id="GO:0044781">
    <property type="term" value="P:bacterial-type flagellum organization"/>
    <property type="evidence" value="ECO:0007669"/>
    <property type="project" value="UniProtKB-KW"/>
</dbReference>
<evidence type="ECO:0000256" key="5">
    <source>
        <dbReference type="ARBA" id="ARBA00093797"/>
    </source>
</evidence>
<keyword evidence="7" id="KW-1185">Reference proteome</keyword>
<comment type="caution">
    <text evidence="6">The sequence shown here is derived from an EMBL/GenBank/DDBJ whole genome shotgun (WGS) entry which is preliminary data.</text>
</comment>
<dbReference type="STRING" id="307486.GCA_000807215_00139"/>
<accession>A0A554XC01</accession>
<keyword evidence="3" id="KW-1005">Bacterial flagellum biogenesis</keyword>
<sequence>MMPDPMPPATPREARIMNTPATTSPANVLDFYKALEAASARMLEAAQLDDWDRVVELEGVCAVLIERLREQAERAPLSPQERAEKHRIMLAILRHDAQIRALAEPWLEVWDDAGLGTRPPLLH</sequence>
<evidence type="ECO:0000256" key="1">
    <source>
        <dbReference type="ARBA" id="ARBA00004514"/>
    </source>
</evidence>